<dbReference type="AlphaFoldDB" id="A0A291GRY9"/>
<dbReference type="EMBL" id="CP023563">
    <property type="protein sequence ID" value="ATG53109.1"/>
    <property type="molecule type" value="Genomic_DNA"/>
</dbReference>
<comment type="catalytic activity">
    <reaction evidence="1">
        <text>ATP + protein L-histidine = ADP + protein N-phospho-L-histidine.</text>
        <dbReference type="EC" id="2.7.13.3"/>
    </reaction>
</comment>
<keyword evidence="8" id="KW-0472">Membrane</keyword>
<dbReference type="PROSITE" id="PS50109">
    <property type="entry name" value="HIS_KIN"/>
    <property type="match status" value="1"/>
</dbReference>
<evidence type="ECO:0000256" key="3">
    <source>
        <dbReference type="ARBA" id="ARBA00012438"/>
    </source>
</evidence>
<feature type="transmembrane region" description="Helical" evidence="8">
    <location>
        <begin position="74"/>
        <end position="94"/>
    </location>
</feature>
<keyword evidence="11" id="KW-1185">Reference proteome</keyword>
<dbReference type="PANTHER" id="PTHR43547:SF2">
    <property type="entry name" value="HYBRID SIGNAL TRANSDUCTION HISTIDINE KINASE C"/>
    <property type="match status" value="1"/>
</dbReference>
<dbReference type="InterPro" id="IPR036890">
    <property type="entry name" value="HATPase_C_sf"/>
</dbReference>
<name>A0A291GRY9_9MICO</name>
<evidence type="ECO:0000259" key="9">
    <source>
        <dbReference type="PROSITE" id="PS50109"/>
    </source>
</evidence>
<dbReference type="Gene3D" id="1.10.287.130">
    <property type="match status" value="1"/>
</dbReference>
<organism evidence="10 11">
    <name type="scientific">Brachybacterium vulturis</name>
    <dbReference type="NCBI Taxonomy" id="2017484"/>
    <lineage>
        <taxon>Bacteria</taxon>
        <taxon>Bacillati</taxon>
        <taxon>Actinomycetota</taxon>
        <taxon>Actinomycetes</taxon>
        <taxon>Micrococcales</taxon>
        <taxon>Dermabacteraceae</taxon>
        <taxon>Brachybacterium</taxon>
    </lineage>
</organism>
<keyword evidence="8" id="KW-0812">Transmembrane</keyword>
<evidence type="ECO:0000256" key="1">
    <source>
        <dbReference type="ARBA" id="ARBA00000085"/>
    </source>
</evidence>
<dbReference type="PANTHER" id="PTHR43547">
    <property type="entry name" value="TWO-COMPONENT HISTIDINE KINASE"/>
    <property type="match status" value="1"/>
</dbReference>
<dbReference type="FunFam" id="3.30.565.10:FF:000006">
    <property type="entry name" value="Sensor histidine kinase WalK"/>
    <property type="match status" value="1"/>
</dbReference>
<dbReference type="GO" id="GO:0005886">
    <property type="term" value="C:plasma membrane"/>
    <property type="evidence" value="ECO:0007669"/>
    <property type="project" value="UniProtKB-SubCell"/>
</dbReference>
<evidence type="ECO:0000256" key="8">
    <source>
        <dbReference type="SAM" id="Phobius"/>
    </source>
</evidence>
<dbReference type="SMART" id="SM00387">
    <property type="entry name" value="HATPase_c"/>
    <property type="match status" value="1"/>
</dbReference>
<dbReference type="Gene3D" id="3.30.450.20">
    <property type="entry name" value="PAS domain"/>
    <property type="match status" value="1"/>
</dbReference>
<keyword evidence="7" id="KW-0902">Two-component regulatory system</keyword>
<dbReference type="InterPro" id="IPR036097">
    <property type="entry name" value="HisK_dim/P_sf"/>
</dbReference>
<dbReference type="SUPFAM" id="SSF55874">
    <property type="entry name" value="ATPase domain of HSP90 chaperone/DNA topoisomerase II/histidine kinase"/>
    <property type="match status" value="1"/>
</dbReference>
<feature type="transmembrane region" description="Helical" evidence="8">
    <location>
        <begin position="176"/>
        <end position="198"/>
    </location>
</feature>
<dbReference type="Pfam" id="PF00512">
    <property type="entry name" value="HisKA"/>
    <property type="match status" value="1"/>
</dbReference>
<keyword evidence="5" id="KW-0808">Transferase</keyword>
<feature type="transmembrane region" description="Helical" evidence="8">
    <location>
        <begin position="49"/>
        <end position="67"/>
    </location>
</feature>
<keyword evidence="4" id="KW-0597">Phosphoprotein</keyword>
<dbReference type="Pfam" id="PF08448">
    <property type="entry name" value="PAS_4"/>
    <property type="match status" value="1"/>
</dbReference>
<feature type="transmembrane region" description="Helical" evidence="8">
    <location>
        <begin position="146"/>
        <end position="164"/>
    </location>
</feature>
<dbReference type="EC" id="2.7.13.3" evidence="3"/>
<dbReference type="SMART" id="SM00388">
    <property type="entry name" value="HisKA"/>
    <property type="match status" value="1"/>
</dbReference>
<comment type="subcellular location">
    <subcellularLocation>
        <location evidence="2">Cell membrane</location>
    </subcellularLocation>
</comment>
<feature type="transmembrane region" description="Helical" evidence="8">
    <location>
        <begin position="123"/>
        <end position="140"/>
    </location>
</feature>
<protein>
    <recommendedName>
        <fullName evidence="3">histidine kinase</fullName>
        <ecNumber evidence="3">2.7.13.3</ecNumber>
    </recommendedName>
</protein>
<sequence length="578" mass="62689">MHRRLLPAPSRQSSLATARRRISVDALVSLTQRLGRVVSPHGGTASKQLYFAGFMVALTVMIAISRLELLTAPTYLLALGVLAVSTVLALVIRWDELRTGWAVVVPMLDIIAIALVRDHMRDTAVAVSLLVFIPSLWMTARLRLPGVWISTAAVTALFTGPVMLRAPYIDTLTVAYTLLLPFTVLQIGLLVAGGLTVLDGQNQRLAGALAEKDSLLDDAATSEQLMKSIIDSVDVGIVVVDRDGHDMLMNRTQQRIHALASSVDLADPEESQLLVRYPGTSTTIPPDQRPVRRAVLGETFSNYIVDIGPPGHHATVSTSARQILDHHGQHAGAVVVFSDVTSYIETVRSQERFVAAVSHELRTPLTSVIGYLELARDDEDLSPTTTSFLEVAHRNAEQLLLIVQDLLADQVTRSGTQQLQLRPQRLSELAQQSVNSFALRAAEAGITLETEIVETPELPLDSNRMQQAVDNLLSNAVKYTPRDGRVRVVTVVGESHLELRVVDSGIGMSAQEQTNLFTEYYRTATARDSAIEGHGIGLALTRRIVVAHGGQISVRSTQGTGSTFTIHFSLDGIDGANG</sequence>
<feature type="domain" description="Histidine kinase" evidence="9">
    <location>
        <begin position="356"/>
        <end position="572"/>
    </location>
</feature>
<dbReference type="InterPro" id="IPR004358">
    <property type="entry name" value="Sig_transdc_His_kin-like_C"/>
</dbReference>
<dbReference type="SUPFAM" id="SSF47384">
    <property type="entry name" value="Homodimeric domain of signal transducing histidine kinase"/>
    <property type="match status" value="1"/>
</dbReference>
<evidence type="ECO:0000256" key="4">
    <source>
        <dbReference type="ARBA" id="ARBA00022553"/>
    </source>
</evidence>
<dbReference type="Pfam" id="PF02518">
    <property type="entry name" value="HATPase_c"/>
    <property type="match status" value="1"/>
</dbReference>
<dbReference type="InterPro" id="IPR005467">
    <property type="entry name" value="His_kinase_dom"/>
</dbReference>
<evidence type="ECO:0000256" key="5">
    <source>
        <dbReference type="ARBA" id="ARBA00022679"/>
    </source>
</evidence>
<dbReference type="Proteomes" id="UP000218165">
    <property type="component" value="Chromosome"/>
</dbReference>
<dbReference type="InterPro" id="IPR013656">
    <property type="entry name" value="PAS_4"/>
</dbReference>
<evidence type="ECO:0000256" key="6">
    <source>
        <dbReference type="ARBA" id="ARBA00022777"/>
    </source>
</evidence>
<dbReference type="GO" id="GO:0000155">
    <property type="term" value="F:phosphorelay sensor kinase activity"/>
    <property type="evidence" value="ECO:0007669"/>
    <property type="project" value="InterPro"/>
</dbReference>
<dbReference type="SUPFAM" id="SSF55785">
    <property type="entry name" value="PYP-like sensor domain (PAS domain)"/>
    <property type="match status" value="1"/>
</dbReference>
<dbReference type="InterPro" id="IPR035965">
    <property type="entry name" value="PAS-like_dom_sf"/>
</dbReference>
<proteinExistence type="predicted"/>
<accession>A0A291GRY9</accession>
<evidence type="ECO:0000256" key="2">
    <source>
        <dbReference type="ARBA" id="ARBA00004236"/>
    </source>
</evidence>
<evidence type="ECO:0000313" key="11">
    <source>
        <dbReference type="Proteomes" id="UP000218165"/>
    </source>
</evidence>
<dbReference type="PRINTS" id="PR00344">
    <property type="entry name" value="BCTRLSENSOR"/>
</dbReference>
<dbReference type="Gene3D" id="3.30.565.10">
    <property type="entry name" value="Histidine kinase-like ATPase, C-terminal domain"/>
    <property type="match status" value="1"/>
</dbReference>
<dbReference type="InterPro" id="IPR003594">
    <property type="entry name" value="HATPase_dom"/>
</dbReference>
<dbReference type="CDD" id="cd00082">
    <property type="entry name" value="HisKA"/>
    <property type="match status" value="1"/>
</dbReference>
<feature type="transmembrane region" description="Helical" evidence="8">
    <location>
        <begin position="100"/>
        <end position="116"/>
    </location>
</feature>
<reference evidence="11" key="1">
    <citation type="submission" date="2017-09" db="EMBL/GenBank/DDBJ databases">
        <title>Brachybacterium sp. VM2412.</title>
        <authorList>
            <person name="Tak E.J."/>
            <person name="Bae J.-W."/>
        </authorList>
    </citation>
    <scope>NUCLEOTIDE SEQUENCE [LARGE SCALE GENOMIC DNA]</scope>
    <source>
        <strain evidence="11">VM2412</strain>
    </source>
</reference>
<keyword evidence="6 10" id="KW-0418">Kinase</keyword>
<keyword evidence="8" id="KW-1133">Transmembrane helix</keyword>
<evidence type="ECO:0000313" key="10">
    <source>
        <dbReference type="EMBL" id="ATG53109.1"/>
    </source>
</evidence>
<dbReference type="KEGG" id="brz:CFK38_04730"/>
<dbReference type="InterPro" id="IPR003661">
    <property type="entry name" value="HisK_dim/P_dom"/>
</dbReference>
<gene>
    <name evidence="10" type="ORF">CFK38_04730</name>
</gene>
<evidence type="ECO:0000256" key="7">
    <source>
        <dbReference type="ARBA" id="ARBA00023012"/>
    </source>
</evidence>